<comment type="subcellular location">
    <subcellularLocation>
        <location evidence="1">Membrane</location>
        <topology evidence="1">Multi-pass membrane protein</topology>
    </subcellularLocation>
</comment>
<dbReference type="FunFam" id="1.20.1740.10:FF:000006">
    <property type="entry name" value="General amino acid permease"/>
    <property type="match status" value="1"/>
</dbReference>
<keyword evidence="4" id="KW-0029">Amino-acid transport</keyword>
<comment type="caution">
    <text evidence="10">The sequence shown here is derived from an EMBL/GenBank/DDBJ whole genome shotgun (WGS) entry which is preliminary data.</text>
</comment>
<evidence type="ECO:0000256" key="7">
    <source>
        <dbReference type="SAM" id="MobiDB-lite"/>
    </source>
</evidence>
<keyword evidence="3 8" id="KW-0812">Transmembrane</keyword>
<feature type="transmembrane region" description="Helical" evidence="8">
    <location>
        <begin position="274"/>
        <end position="295"/>
    </location>
</feature>
<feature type="transmembrane region" description="Helical" evidence="8">
    <location>
        <begin position="43"/>
        <end position="62"/>
    </location>
</feature>
<feature type="transmembrane region" description="Helical" evidence="8">
    <location>
        <begin position="333"/>
        <end position="358"/>
    </location>
</feature>
<evidence type="ECO:0000259" key="9">
    <source>
        <dbReference type="Pfam" id="PF00324"/>
    </source>
</evidence>
<feature type="domain" description="Amino acid permease/ SLC12A" evidence="9">
    <location>
        <begin position="40"/>
        <end position="508"/>
    </location>
</feature>
<evidence type="ECO:0000256" key="6">
    <source>
        <dbReference type="ARBA" id="ARBA00023136"/>
    </source>
</evidence>
<dbReference type="AlphaFoldDB" id="A0AAV9WZI7"/>
<feature type="region of interest" description="Disordered" evidence="7">
    <location>
        <begin position="1"/>
        <end position="28"/>
    </location>
</feature>
<dbReference type="PANTHER" id="PTHR43341:SF15">
    <property type="entry name" value="GENERAL AMINO ACID PERMEASE AGP2"/>
    <property type="match status" value="1"/>
</dbReference>
<keyword evidence="5 8" id="KW-1133">Transmembrane helix</keyword>
<reference evidence="10 11" key="1">
    <citation type="submission" date="2019-10" db="EMBL/GenBank/DDBJ databases">
        <authorList>
            <person name="Palmer J.M."/>
        </authorList>
    </citation>
    <scope>NUCLEOTIDE SEQUENCE [LARGE SCALE GENOMIC DNA]</scope>
    <source>
        <strain evidence="10 11">TWF694</strain>
    </source>
</reference>
<protein>
    <recommendedName>
        <fullName evidence="9">Amino acid permease/ SLC12A domain-containing protein</fullName>
    </recommendedName>
</protein>
<feature type="transmembrane region" description="Helical" evidence="8">
    <location>
        <begin position="149"/>
        <end position="169"/>
    </location>
</feature>
<dbReference type="Proteomes" id="UP001365542">
    <property type="component" value="Unassembled WGS sequence"/>
</dbReference>
<keyword evidence="11" id="KW-1185">Reference proteome</keyword>
<evidence type="ECO:0000313" key="10">
    <source>
        <dbReference type="EMBL" id="KAK6530520.1"/>
    </source>
</evidence>
<evidence type="ECO:0000256" key="8">
    <source>
        <dbReference type="SAM" id="Phobius"/>
    </source>
</evidence>
<proteinExistence type="predicted"/>
<feature type="transmembrane region" description="Helical" evidence="8">
    <location>
        <begin position="74"/>
        <end position="97"/>
    </location>
</feature>
<dbReference type="PROSITE" id="PS00218">
    <property type="entry name" value="AMINO_ACID_PERMEASE_1"/>
    <property type="match status" value="1"/>
</dbReference>
<feature type="transmembrane region" description="Helical" evidence="8">
    <location>
        <begin position="181"/>
        <end position="202"/>
    </location>
</feature>
<evidence type="ECO:0000313" key="11">
    <source>
        <dbReference type="Proteomes" id="UP001365542"/>
    </source>
</evidence>
<accession>A0AAV9WZI7</accession>
<feature type="transmembrane region" description="Helical" evidence="8">
    <location>
        <begin position="481"/>
        <end position="501"/>
    </location>
</feature>
<evidence type="ECO:0000256" key="4">
    <source>
        <dbReference type="ARBA" id="ARBA00022970"/>
    </source>
</evidence>
<dbReference type="EMBL" id="JAVHJO010000013">
    <property type="protein sequence ID" value="KAK6530520.1"/>
    <property type="molecule type" value="Genomic_DNA"/>
</dbReference>
<dbReference type="InterPro" id="IPR050524">
    <property type="entry name" value="APC_YAT"/>
</dbReference>
<dbReference type="PIRSF" id="PIRSF006060">
    <property type="entry name" value="AA_transporter"/>
    <property type="match status" value="1"/>
</dbReference>
<dbReference type="InterPro" id="IPR004840">
    <property type="entry name" value="Amino_acid_permease_CS"/>
</dbReference>
<feature type="transmembrane region" description="Helical" evidence="8">
    <location>
        <begin position="233"/>
        <end position="253"/>
    </location>
</feature>
<evidence type="ECO:0000256" key="1">
    <source>
        <dbReference type="ARBA" id="ARBA00004141"/>
    </source>
</evidence>
<feature type="transmembrane region" description="Helical" evidence="8">
    <location>
        <begin position="403"/>
        <end position="422"/>
    </location>
</feature>
<evidence type="ECO:0000256" key="5">
    <source>
        <dbReference type="ARBA" id="ARBA00022989"/>
    </source>
</evidence>
<feature type="transmembrane region" description="Helical" evidence="8">
    <location>
        <begin position="118"/>
        <end position="143"/>
    </location>
</feature>
<keyword evidence="6 8" id="KW-0472">Membrane</keyword>
<dbReference type="Gene3D" id="1.20.1740.10">
    <property type="entry name" value="Amino acid/polyamine transporter I"/>
    <property type="match status" value="1"/>
</dbReference>
<dbReference type="GO" id="GO:0015171">
    <property type="term" value="F:amino acid transmembrane transporter activity"/>
    <property type="evidence" value="ECO:0007669"/>
    <property type="project" value="TreeGrafter"/>
</dbReference>
<evidence type="ECO:0000256" key="3">
    <source>
        <dbReference type="ARBA" id="ARBA00022692"/>
    </source>
</evidence>
<gene>
    <name evidence="10" type="ORF">TWF694_003864</name>
</gene>
<dbReference type="GO" id="GO:0016020">
    <property type="term" value="C:membrane"/>
    <property type="evidence" value="ECO:0007669"/>
    <property type="project" value="UniProtKB-SubCell"/>
</dbReference>
<feature type="transmembrane region" description="Helical" evidence="8">
    <location>
        <begin position="453"/>
        <end position="475"/>
    </location>
</feature>
<sequence length="565" mass="62431">MGAPTPSQERSEDRSDTGSISNSSIKIPHDTTNRQLKDRHVQLIGIGGTIGTALFVAVGRGLALGGPASLFLGFSLWSMVVLCVNNCLAEMVSYLPISSPFIRFAGRFVDDAFGVATGYNFFIFEAMMVPFEIVASTFILNFWPQAAAVHPAIIISVIIVVYGCANLFTVKWYGEAEFWLALGKVILIVGLLLFTLITMLGGNPLHDRFGFRYWKEPGAFAEFPQTTGTLGRFMGFLACFIQASFTIAGPDYVSMAAGETENPRKTLPKAFKGVFFRLTTFFVLGSLAVGVLVPYNSKELVDIYILGKQLSGAAGSPYVLAMQRLQIGVLPHIVNALIFTSALSAGNSYVFCASRCLFGLALEGKAPKIFRRTNKMGVPVYCVLLILGFSLLAYLAVSAGSAVVLNWFIGLVTSSQLLNYSICSFTYIKFYRACVAQGIDRTKLPFYGRLQPYTAYVALFFTFVMTFVGGFSVFLPGYWSIPTFLFSYTMPVMFPVVYLTWKFVKGTKLVRSKDADLVDGLEEVEAYERTYQERPSKFEEFQQKLASRARRKMGLSTKEKESHEV</sequence>
<feature type="transmembrane region" description="Helical" evidence="8">
    <location>
        <begin position="378"/>
        <end position="397"/>
    </location>
</feature>
<dbReference type="InterPro" id="IPR004841">
    <property type="entry name" value="AA-permease/SLC12A_dom"/>
</dbReference>
<evidence type="ECO:0000256" key="2">
    <source>
        <dbReference type="ARBA" id="ARBA00022448"/>
    </source>
</evidence>
<keyword evidence="2" id="KW-0813">Transport</keyword>
<organism evidence="10 11">
    <name type="scientific">Orbilia ellipsospora</name>
    <dbReference type="NCBI Taxonomy" id="2528407"/>
    <lineage>
        <taxon>Eukaryota</taxon>
        <taxon>Fungi</taxon>
        <taxon>Dikarya</taxon>
        <taxon>Ascomycota</taxon>
        <taxon>Pezizomycotina</taxon>
        <taxon>Orbiliomycetes</taxon>
        <taxon>Orbiliales</taxon>
        <taxon>Orbiliaceae</taxon>
        <taxon>Orbilia</taxon>
    </lineage>
</organism>
<name>A0AAV9WZI7_9PEZI</name>
<dbReference type="PANTHER" id="PTHR43341">
    <property type="entry name" value="AMINO ACID PERMEASE"/>
    <property type="match status" value="1"/>
</dbReference>
<dbReference type="Pfam" id="PF00324">
    <property type="entry name" value="AA_permease"/>
    <property type="match status" value="1"/>
</dbReference>